<sequence>MTTLRLCLTTILSRRLPDDYRHLTQAHYKTLAARAARQRLRRAARSVQTRRRRHGSQSLPTPLRIRGLVQQQQQQQQQQHLQQQHHLLPDHPSATDPPAAPVQPPPSSLTMISSSDQSGSLENSSSLPNTPEAQHKTSEPAVDDDTPKTHGNVDSTPGCSTRRPQPASNRVINRLSLTIPIAPPTSGPSRPMPASVAPPPIPPAAVETPKLPLSSDANDFIIAVAAQERRVLELREELTRAEADLALLKSRWIADEPHAIKGRGHAVDVPGSASTFDVADDVSKASRRSAELDRRKLLLQSQSSAQETPGGNRRKVIRGGHARTLSLLSPARTRTDFALPGNNVLGATDPWPAQTSNPAVLKRASWQPRATQSSPTVPQFVEDFKLGLRAFVDDIRQITVGDEPVRGRPTNRGPLTQRHNGVASRGQDRQRAGLASYTSTPSTGPVSASPGLGSRGLATTSIERPKPVKSRPYSWTPLGFDSMDDCDWSNWESPSVGKTTRWSGSTINGGPGVDEIASIPEVLEDGCSPGKPDKTGRGSRLEEMLPDVVNRLSASNLKRRANDWMDEWEKSLATPDSDDQENRAQREMHGRRSGDYMNLDL</sequence>
<organism evidence="3 4">
    <name type="scientific">Ophiocordyceps camponoti-rufipedis</name>
    <dbReference type="NCBI Taxonomy" id="2004952"/>
    <lineage>
        <taxon>Eukaryota</taxon>
        <taxon>Fungi</taxon>
        <taxon>Dikarya</taxon>
        <taxon>Ascomycota</taxon>
        <taxon>Pezizomycotina</taxon>
        <taxon>Sordariomycetes</taxon>
        <taxon>Hypocreomycetidae</taxon>
        <taxon>Hypocreales</taxon>
        <taxon>Ophiocordycipitaceae</taxon>
        <taxon>Ophiocordyceps</taxon>
    </lineage>
</organism>
<feature type="compositionally biased region" description="Pro residues" evidence="2">
    <location>
        <begin position="98"/>
        <end position="107"/>
    </location>
</feature>
<evidence type="ECO:0008006" key="5">
    <source>
        <dbReference type="Google" id="ProtNLM"/>
    </source>
</evidence>
<comment type="caution">
    <text evidence="3">The sequence shown here is derived from an EMBL/GenBank/DDBJ whole genome shotgun (WGS) entry which is preliminary data.</text>
</comment>
<feature type="compositionally biased region" description="Basic and acidic residues" evidence="2">
    <location>
        <begin position="580"/>
        <end position="594"/>
    </location>
</feature>
<feature type="compositionally biased region" description="Polar residues" evidence="2">
    <location>
        <begin position="436"/>
        <end position="446"/>
    </location>
</feature>
<keyword evidence="4" id="KW-1185">Reference proteome</keyword>
<feature type="region of interest" description="Disordered" evidence="2">
    <location>
        <begin position="299"/>
        <end position="321"/>
    </location>
</feature>
<feature type="compositionally biased region" description="Low complexity" evidence="2">
    <location>
        <begin position="70"/>
        <end position="86"/>
    </location>
</feature>
<gene>
    <name evidence="3" type="ORF">CDD80_4120</name>
</gene>
<feature type="coiled-coil region" evidence="1">
    <location>
        <begin position="224"/>
        <end position="251"/>
    </location>
</feature>
<feature type="region of interest" description="Disordered" evidence="2">
    <location>
        <begin position="570"/>
        <end position="601"/>
    </location>
</feature>
<proteinExistence type="predicted"/>
<dbReference type="Proteomes" id="UP000226431">
    <property type="component" value="Unassembled WGS sequence"/>
</dbReference>
<dbReference type="AlphaFoldDB" id="A0A2C5YYZ1"/>
<name>A0A2C5YYZ1_9HYPO</name>
<feature type="compositionally biased region" description="Polar residues" evidence="2">
    <location>
        <begin position="299"/>
        <end position="309"/>
    </location>
</feature>
<feature type="region of interest" description="Disordered" evidence="2">
    <location>
        <begin position="402"/>
        <end position="459"/>
    </location>
</feature>
<feature type="compositionally biased region" description="Polar residues" evidence="2">
    <location>
        <begin position="108"/>
        <end position="132"/>
    </location>
</feature>
<feature type="compositionally biased region" description="Polar residues" evidence="2">
    <location>
        <begin position="152"/>
        <end position="171"/>
    </location>
</feature>
<evidence type="ECO:0000313" key="4">
    <source>
        <dbReference type="Proteomes" id="UP000226431"/>
    </source>
</evidence>
<feature type="compositionally biased region" description="Basic residues" evidence="2">
    <location>
        <begin position="312"/>
        <end position="321"/>
    </location>
</feature>
<protein>
    <recommendedName>
        <fullName evidence="5">DUF4048 domain-containing protein</fullName>
    </recommendedName>
</protein>
<evidence type="ECO:0000256" key="2">
    <source>
        <dbReference type="SAM" id="MobiDB-lite"/>
    </source>
</evidence>
<feature type="compositionally biased region" description="Basic residues" evidence="2">
    <location>
        <begin position="41"/>
        <end position="55"/>
    </location>
</feature>
<reference evidence="3 4" key="1">
    <citation type="submission" date="2017-06" db="EMBL/GenBank/DDBJ databases">
        <title>Ant-infecting Ophiocordyceps genomes reveal a high diversity of potential behavioral manipulation genes and a possible major role for enterotoxins.</title>
        <authorList>
            <person name="De Bekker C."/>
            <person name="Evans H.C."/>
            <person name="Brachmann A."/>
            <person name="Hughes D.P."/>
        </authorList>
    </citation>
    <scope>NUCLEOTIDE SEQUENCE [LARGE SCALE GENOMIC DNA]</scope>
    <source>
        <strain evidence="3 4">Map16</strain>
    </source>
</reference>
<keyword evidence="1" id="KW-0175">Coiled coil</keyword>
<accession>A0A2C5YYZ1</accession>
<feature type="region of interest" description="Disordered" evidence="2">
    <location>
        <begin position="41"/>
        <end position="173"/>
    </location>
</feature>
<dbReference type="OrthoDB" id="4097086at2759"/>
<evidence type="ECO:0000256" key="1">
    <source>
        <dbReference type="SAM" id="Coils"/>
    </source>
</evidence>
<dbReference type="EMBL" id="NJES01000378">
    <property type="protein sequence ID" value="PHH72976.1"/>
    <property type="molecule type" value="Genomic_DNA"/>
</dbReference>
<evidence type="ECO:0000313" key="3">
    <source>
        <dbReference type="EMBL" id="PHH72976.1"/>
    </source>
</evidence>